<evidence type="ECO:0000313" key="4">
    <source>
        <dbReference type="Proteomes" id="UP000693946"/>
    </source>
</evidence>
<keyword evidence="2" id="KW-0732">Signal</keyword>
<name>A0AAV6R9N2_SOLSE</name>
<dbReference type="AlphaFoldDB" id="A0AAV6R9N2"/>
<reference evidence="3 4" key="1">
    <citation type="journal article" date="2021" name="Sci. Rep.">
        <title>Chromosome anchoring in Senegalese sole (Solea senegalensis) reveals sex-associated markers and genome rearrangements in flatfish.</title>
        <authorList>
            <person name="Guerrero-Cozar I."/>
            <person name="Gomez-Garrido J."/>
            <person name="Berbel C."/>
            <person name="Martinez-Blanch J.F."/>
            <person name="Alioto T."/>
            <person name="Claros M.G."/>
            <person name="Gagnaire P.A."/>
            <person name="Manchado M."/>
        </authorList>
    </citation>
    <scope>NUCLEOTIDE SEQUENCE [LARGE SCALE GENOMIC DNA]</scope>
    <source>
        <strain evidence="3">Sse05_10M</strain>
    </source>
</reference>
<protein>
    <submittedName>
        <fullName evidence="3">Uncharacterized protein</fullName>
    </submittedName>
</protein>
<feature type="signal peptide" evidence="2">
    <location>
        <begin position="1"/>
        <end position="21"/>
    </location>
</feature>
<feature type="region of interest" description="Disordered" evidence="1">
    <location>
        <begin position="283"/>
        <end position="346"/>
    </location>
</feature>
<feature type="compositionally biased region" description="Polar residues" evidence="1">
    <location>
        <begin position="395"/>
        <end position="407"/>
    </location>
</feature>
<accession>A0AAV6R9N2</accession>
<feature type="compositionally biased region" description="Gly residues" evidence="1">
    <location>
        <begin position="192"/>
        <end position="201"/>
    </location>
</feature>
<dbReference type="Pfam" id="PF01391">
    <property type="entry name" value="Collagen"/>
    <property type="match status" value="1"/>
</dbReference>
<feature type="chain" id="PRO_5043719966" evidence="2">
    <location>
        <begin position="22"/>
        <end position="442"/>
    </location>
</feature>
<sequence length="442" mass="43219">MLPPNLFIVSLVIFLATSVSTAPVEEKEQEEVEAPEQGEGELSEEEGFVGMLPQVSVASVSGGSVSSVQSTGSDGAAGSSAGSAVLTGSSGFAASPGSPESQGSRESLGFPGSAGSPGFPGSAGSPSFPGFPGSAGSPGFPGSAGSPGSAGFPGSPGSAGSPSFLGSASAAEHPGDSGIQTQAAGNGQKLLNGGGGGGAGSQTGVSGSFEAGFSHLDYTGTTELSSHDFLFGLMSGRDPLSPDVHVNIPGHMDPPSQLDSVISSGGSAASSVDLHSLDLPAGHIHQSGIGQTGLDHTSLGSGPGQSLSSSGSSHSGALEAAASPWHADADREQTGNGRQTHLSDTNAATDLPLSLADLRTDLTGLGLGHDVTGVNFHTDLVTAVTDLTATDTVSADPTGSSLDSSHSPVMDHTQAAGSVTEQYNTPGQGPEGAENVELEDTC</sequence>
<feature type="compositionally biased region" description="Polar residues" evidence="1">
    <location>
        <begin position="334"/>
        <end position="346"/>
    </location>
</feature>
<feature type="region of interest" description="Disordered" evidence="1">
    <location>
        <begin position="392"/>
        <end position="411"/>
    </location>
</feature>
<dbReference type="Proteomes" id="UP000693946">
    <property type="component" value="Linkage Group LG20"/>
</dbReference>
<evidence type="ECO:0000256" key="2">
    <source>
        <dbReference type="SAM" id="SignalP"/>
    </source>
</evidence>
<evidence type="ECO:0000256" key="1">
    <source>
        <dbReference type="SAM" id="MobiDB-lite"/>
    </source>
</evidence>
<feature type="compositionally biased region" description="Acidic residues" evidence="1">
    <location>
        <begin position="27"/>
        <end position="47"/>
    </location>
</feature>
<keyword evidence="4" id="KW-1185">Reference proteome</keyword>
<feature type="region of interest" description="Disordered" evidence="1">
    <location>
        <begin position="22"/>
        <end position="203"/>
    </location>
</feature>
<dbReference type="EMBL" id="JAGKHQ010000013">
    <property type="protein sequence ID" value="KAG7501304.1"/>
    <property type="molecule type" value="Genomic_DNA"/>
</dbReference>
<organism evidence="3 4">
    <name type="scientific">Solea senegalensis</name>
    <name type="common">Senegalese sole</name>
    <dbReference type="NCBI Taxonomy" id="28829"/>
    <lineage>
        <taxon>Eukaryota</taxon>
        <taxon>Metazoa</taxon>
        <taxon>Chordata</taxon>
        <taxon>Craniata</taxon>
        <taxon>Vertebrata</taxon>
        <taxon>Euteleostomi</taxon>
        <taxon>Actinopterygii</taxon>
        <taxon>Neopterygii</taxon>
        <taxon>Teleostei</taxon>
        <taxon>Neoteleostei</taxon>
        <taxon>Acanthomorphata</taxon>
        <taxon>Carangaria</taxon>
        <taxon>Pleuronectiformes</taxon>
        <taxon>Pleuronectoidei</taxon>
        <taxon>Soleidae</taxon>
        <taxon>Solea</taxon>
    </lineage>
</organism>
<evidence type="ECO:0000313" key="3">
    <source>
        <dbReference type="EMBL" id="KAG7501304.1"/>
    </source>
</evidence>
<dbReference type="InterPro" id="IPR008160">
    <property type="entry name" value="Collagen"/>
</dbReference>
<feature type="compositionally biased region" description="Low complexity" evidence="1">
    <location>
        <begin position="298"/>
        <end position="323"/>
    </location>
</feature>
<proteinExistence type="predicted"/>
<feature type="compositionally biased region" description="Low complexity" evidence="1">
    <location>
        <begin position="55"/>
        <end position="171"/>
    </location>
</feature>
<comment type="caution">
    <text evidence="3">The sequence shown here is derived from an EMBL/GenBank/DDBJ whole genome shotgun (WGS) entry which is preliminary data.</text>
</comment>
<gene>
    <name evidence="3" type="ORF">JOB18_045870</name>
</gene>
<feature type="region of interest" description="Disordered" evidence="1">
    <location>
        <begin position="420"/>
        <end position="442"/>
    </location>
</feature>